<dbReference type="Proteomes" id="UP000694701">
    <property type="component" value="Unplaced"/>
</dbReference>
<evidence type="ECO:0000259" key="7">
    <source>
        <dbReference type="PROSITE" id="PS50835"/>
    </source>
</evidence>
<dbReference type="AlphaFoldDB" id="A0A8C2G0C0"/>
<dbReference type="InterPro" id="IPR013783">
    <property type="entry name" value="Ig-like_fold"/>
</dbReference>
<evidence type="ECO:0000256" key="3">
    <source>
        <dbReference type="ARBA" id="ARBA00023136"/>
    </source>
</evidence>
<protein>
    <recommendedName>
        <fullName evidence="7">Ig-like domain-containing protein</fullName>
    </recommendedName>
</protein>
<dbReference type="SUPFAM" id="SSF48726">
    <property type="entry name" value="Immunoglobulin"/>
    <property type="match status" value="2"/>
</dbReference>
<dbReference type="Ensembl" id="ENSCCRT00020069957.1">
    <property type="protein sequence ID" value="ENSCCRP00020063543.1"/>
    <property type="gene ID" value="ENSCCRG00020029977.1"/>
</dbReference>
<keyword evidence="2 6" id="KW-0732">Signal</keyword>
<evidence type="ECO:0000256" key="5">
    <source>
        <dbReference type="SAM" id="Phobius"/>
    </source>
</evidence>
<keyword evidence="5" id="KW-1133">Transmembrane helix</keyword>
<feature type="transmembrane region" description="Helical" evidence="5">
    <location>
        <begin position="212"/>
        <end position="238"/>
    </location>
</feature>
<keyword evidence="3 5" id="KW-0472">Membrane</keyword>
<keyword evidence="5" id="KW-0812">Transmembrane</keyword>
<evidence type="ECO:0000313" key="8">
    <source>
        <dbReference type="Ensembl" id="ENSCCRP00020063543.1"/>
    </source>
</evidence>
<dbReference type="Pfam" id="PF13895">
    <property type="entry name" value="Ig_2"/>
    <property type="match status" value="1"/>
</dbReference>
<dbReference type="InterPro" id="IPR007110">
    <property type="entry name" value="Ig-like_dom"/>
</dbReference>
<evidence type="ECO:0000256" key="1">
    <source>
        <dbReference type="ARBA" id="ARBA00004370"/>
    </source>
</evidence>
<evidence type="ECO:0000256" key="4">
    <source>
        <dbReference type="ARBA" id="ARBA00023180"/>
    </source>
</evidence>
<feature type="chain" id="PRO_5034025789" description="Ig-like domain-containing protein" evidence="6">
    <location>
        <begin position="18"/>
        <end position="359"/>
    </location>
</feature>
<dbReference type="CDD" id="cd00096">
    <property type="entry name" value="Ig"/>
    <property type="match status" value="1"/>
</dbReference>
<name>A0A8C2G0C0_CYPCA</name>
<feature type="signal peptide" evidence="6">
    <location>
        <begin position="1"/>
        <end position="17"/>
    </location>
</feature>
<dbReference type="InterPro" id="IPR036179">
    <property type="entry name" value="Ig-like_dom_sf"/>
</dbReference>
<evidence type="ECO:0000256" key="6">
    <source>
        <dbReference type="SAM" id="SignalP"/>
    </source>
</evidence>
<keyword evidence="4" id="KW-0325">Glycoprotein</keyword>
<dbReference type="PROSITE" id="PS50835">
    <property type="entry name" value="IG_LIKE"/>
    <property type="match status" value="1"/>
</dbReference>
<dbReference type="Gene3D" id="2.60.40.10">
    <property type="entry name" value="Immunoglobulins"/>
    <property type="match status" value="1"/>
</dbReference>
<organism evidence="8 9">
    <name type="scientific">Cyprinus carpio</name>
    <name type="common">Common carp</name>
    <dbReference type="NCBI Taxonomy" id="7962"/>
    <lineage>
        <taxon>Eukaryota</taxon>
        <taxon>Metazoa</taxon>
        <taxon>Chordata</taxon>
        <taxon>Craniata</taxon>
        <taxon>Vertebrata</taxon>
        <taxon>Euteleostomi</taxon>
        <taxon>Actinopterygii</taxon>
        <taxon>Neopterygii</taxon>
        <taxon>Teleostei</taxon>
        <taxon>Ostariophysi</taxon>
        <taxon>Cypriniformes</taxon>
        <taxon>Cyprinidae</taxon>
        <taxon>Cyprininae</taxon>
        <taxon>Cyprinus</taxon>
    </lineage>
</organism>
<evidence type="ECO:0000313" key="9">
    <source>
        <dbReference type="Proteomes" id="UP000694701"/>
    </source>
</evidence>
<evidence type="ECO:0000256" key="2">
    <source>
        <dbReference type="ARBA" id="ARBA00022729"/>
    </source>
</evidence>
<dbReference type="GO" id="GO:0016020">
    <property type="term" value="C:membrane"/>
    <property type="evidence" value="ECO:0007669"/>
    <property type="project" value="UniProtKB-SubCell"/>
</dbReference>
<feature type="domain" description="Ig-like" evidence="7">
    <location>
        <begin position="122"/>
        <end position="197"/>
    </location>
</feature>
<sequence length="359" mass="39531">MSCQYSLLFLFLSGFAALYVSEICGRDLLEGTSCTIKLKTKNNDRPYEIRWVHLSSDAVIHRKNGKIKKSTPGLTMEEDGSLTFQNVSLKNTGKYKYTFYASDGTETSGEEEIKVYEKAPNPTLTMTINCKDKNATLFCDFGNRTDLTVSWYKDNIIQNKNNPELLLISTHIQENKTYSCSVSNPASSEQSNSVTVSCEGDPGPRKLFSPDFWVLVSILAGGGALLLLLICILIICACQNCSQLKKAQTRRSKGQTQWAWRQASERLLLTENKPKEEIKCPKGEECPKQQGIWCPRHAAGFVWVGQCSWRKGPGKGRSPAAARAPLSGPGRKGQQLLLAAASFSFAAVLAGDGWPGILA</sequence>
<dbReference type="PANTHER" id="PTHR12080">
    <property type="entry name" value="SIGNALING LYMPHOCYTIC ACTIVATION MOLECULE"/>
    <property type="match status" value="1"/>
</dbReference>
<comment type="subcellular location">
    <subcellularLocation>
        <location evidence="1">Membrane</location>
    </subcellularLocation>
</comment>
<reference evidence="8" key="1">
    <citation type="submission" date="2025-08" db="UniProtKB">
        <authorList>
            <consortium name="Ensembl"/>
        </authorList>
    </citation>
    <scope>IDENTIFICATION</scope>
</reference>
<dbReference type="InterPro" id="IPR015631">
    <property type="entry name" value="CD2/SLAM_rcpt"/>
</dbReference>
<feature type="transmembrane region" description="Helical" evidence="5">
    <location>
        <begin position="336"/>
        <end position="357"/>
    </location>
</feature>
<dbReference type="Gene3D" id="3.90.930.1">
    <property type="match status" value="1"/>
</dbReference>
<dbReference type="PANTHER" id="PTHR12080:SF55">
    <property type="entry name" value="LYMPHOCYTE FUNCTION-ASSOCIATED ANTIGEN 3"/>
    <property type="match status" value="1"/>
</dbReference>
<proteinExistence type="predicted"/>
<accession>A0A8C2G0C0</accession>